<dbReference type="InterPro" id="IPR002656">
    <property type="entry name" value="Acyl_transf_3_dom"/>
</dbReference>
<keyword evidence="1" id="KW-1133">Transmembrane helix</keyword>
<proteinExistence type="predicted"/>
<sequence length="375" mass="41161">MAETSGQAPLAPQLDLLTAIRFFAAAWVFFFHFWSWVGLPDTGLWALAGSGARGVDLFFVLSGFVIYHVYGGRETGGGFDFGTYMWRRFARVYPMHLVMLLVWLVFLLAVARLGYQADRAPTLRDGIASLLMIHSWRVTDGLILNGVSWSISAEMSAYLAFGLLMVISPRRPGWVFWTVVLVVSGVVAHLVARADGYAGFMHPTWDLGVLRIFPAFALGVLTRMLAERVGPRPAALIGAVAMVAFLVVARNPNADYALLPIFAGLILAAARLSPTLGQSSLVGRRVTGVLVYLGEISYSTYLVHSLILIVYSNLGPRFPAYWEALPLTVHSLVCFALVILASAISYHMVELPGRSWLNGIWTRRRARAGIARETG</sequence>
<keyword evidence="1" id="KW-0812">Transmembrane</keyword>
<feature type="transmembrane region" description="Helical" evidence="1">
    <location>
        <begin position="289"/>
        <end position="312"/>
    </location>
</feature>
<reference evidence="3" key="1">
    <citation type="submission" date="2021-06" db="EMBL/GenBank/DDBJ databases">
        <title>Paracoccus bacterium XHP0099 sp. nov., isolated from the surface waters of the Yellow Sea.</title>
        <authorList>
            <person name="Xue H."/>
            <person name="Zhang D."/>
        </authorList>
    </citation>
    <scope>NUCLEOTIDE SEQUENCE</scope>
    <source>
        <strain evidence="3">XHP0099</strain>
    </source>
</reference>
<feature type="transmembrane region" description="Helical" evidence="1">
    <location>
        <begin position="20"/>
        <end position="39"/>
    </location>
</feature>
<keyword evidence="3" id="KW-0012">Acyltransferase</keyword>
<feature type="transmembrane region" description="Helical" evidence="1">
    <location>
        <begin position="51"/>
        <end position="71"/>
    </location>
</feature>
<feature type="transmembrane region" description="Helical" evidence="1">
    <location>
        <begin position="256"/>
        <end position="277"/>
    </location>
</feature>
<dbReference type="PANTHER" id="PTHR23028">
    <property type="entry name" value="ACETYLTRANSFERASE"/>
    <property type="match status" value="1"/>
</dbReference>
<comment type="caution">
    <text evidence="3">The sequence shown here is derived from an EMBL/GenBank/DDBJ whole genome shotgun (WGS) entry which is preliminary data.</text>
</comment>
<feature type="transmembrane region" description="Helical" evidence="1">
    <location>
        <begin position="92"/>
        <end position="115"/>
    </location>
</feature>
<feature type="transmembrane region" description="Helical" evidence="1">
    <location>
        <begin position="174"/>
        <end position="192"/>
    </location>
</feature>
<dbReference type="GO" id="GO:0016746">
    <property type="term" value="F:acyltransferase activity"/>
    <property type="evidence" value="ECO:0007669"/>
    <property type="project" value="UniProtKB-KW"/>
</dbReference>
<evidence type="ECO:0000313" key="4">
    <source>
        <dbReference type="Proteomes" id="UP001166191"/>
    </source>
</evidence>
<evidence type="ECO:0000256" key="1">
    <source>
        <dbReference type="SAM" id="Phobius"/>
    </source>
</evidence>
<protein>
    <submittedName>
        <fullName evidence="3">Acyltransferase</fullName>
    </submittedName>
</protein>
<keyword evidence="1" id="KW-0472">Membrane</keyword>
<dbReference type="Pfam" id="PF01757">
    <property type="entry name" value="Acyl_transf_3"/>
    <property type="match status" value="1"/>
</dbReference>
<gene>
    <name evidence="3" type="ORF">KNW02_16305</name>
</gene>
<feature type="domain" description="Acyltransferase 3" evidence="2">
    <location>
        <begin position="17"/>
        <end position="345"/>
    </location>
</feature>
<accession>A0ABS6AQB4</accession>
<name>A0ABS6AQB4_9RHOB</name>
<keyword evidence="3" id="KW-0808">Transferase</keyword>
<dbReference type="EMBL" id="JAHKNG010000037">
    <property type="protein sequence ID" value="MBU3031671.1"/>
    <property type="molecule type" value="Genomic_DNA"/>
</dbReference>
<dbReference type="InterPro" id="IPR050879">
    <property type="entry name" value="Acyltransferase_3"/>
</dbReference>
<evidence type="ECO:0000259" key="2">
    <source>
        <dbReference type="Pfam" id="PF01757"/>
    </source>
</evidence>
<feature type="transmembrane region" description="Helical" evidence="1">
    <location>
        <begin position="324"/>
        <end position="346"/>
    </location>
</feature>
<keyword evidence="4" id="KW-1185">Reference proteome</keyword>
<organism evidence="3 4">
    <name type="scientific">Paracoccus marinaquae</name>
    <dbReference type="NCBI Taxonomy" id="2841926"/>
    <lineage>
        <taxon>Bacteria</taxon>
        <taxon>Pseudomonadati</taxon>
        <taxon>Pseudomonadota</taxon>
        <taxon>Alphaproteobacteria</taxon>
        <taxon>Rhodobacterales</taxon>
        <taxon>Paracoccaceae</taxon>
        <taxon>Paracoccus</taxon>
    </lineage>
</organism>
<dbReference type="Proteomes" id="UP001166191">
    <property type="component" value="Unassembled WGS sequence"/>
</dbReference>
<feature type="transmembrane region" description="Helical" evidence="1">
    <location>
        <begin position="233"/>
        <end position="250"/>
    </location>
</feature>
<dbReference type="PANTHER" id="PTHR23028:SF131">
    <property type="entry name" value="BLR2367 PROTEIN"/>
    <property type="match status" value="1"/>
</dbReference>
<feature type="transmembrane region" description="Helical" evidence="1">
    <location>
        <begin position="147"/>
        <end position="167"/>
    </location>
</feature>
<dbReference type="RefSeq" id="WP_216034305.1">
    <property type="nucleotide sequence ID" value="NZ_JAHKNG010000037.1"/>
</dbReference>
<evidence type="ECO:0000313" key="3">
    <source>
        <dbReference type="EMBL" id="MBU3031671.1"/>
    </source>
</evidence>
<feature type="transmembrane region" description="Helical" evidence="1">
    <location>
        <begin position="204"/>
        <end position="221"/>
    </location>
</feature>